<dbReference type="KEGG" id="vg:33865833"/>
<dbReference type="Proteomes" id="UP000217327">
    <property type="component" value="Segment"/>
</dbReference>
<sequence>MSFLPGNKFQFSDPSTHHAGNPSNPYNEVQWRDNPIYRSPEQSGISWYDQINHWDPNSESIFHISQANTTSAVPYWSHNDYNLASIRNEWGANSPANSVNASSISGMSNRSFETNPLSPKNVASTSAPSVSGLSGELEGPLNAAKSLASGAGTAANVVKGVEATASATPWGAIALVNSMLGDATAAGIDAGNRSTINKDFQANSMQPGSASQYQAGLIKDTQQIHANNELAGARIGGVFGPLGAYFGSLLANALQDNAPRDLYDSLKTGYSFDGKFNPQDTGSVNSGTTANLSGETNMQDNLIT</sequence>
<dbReference type="OrthoDB" id="26890at10239"/>
<evidence type="ECO:0000313" key="2">
    <source>
        <dbReference type="EMBL" id="ASK12203.1"/>
    </source>
</evidence>
<proteinExistence type="predicted"/>
<keyword evidence="3" id="KW-1185">Reference proteome</keyword>
<accession>A0A220QTF8</accession>
<dbReference type="EMBL" id="MF041810">
    <property type="protein sequence ID" value="ASK12203.1"/>
    <property type="molecule type" value="Genomic_RNA"/>
</dbReference>
<organism evidence="2 3">
    <name type="scientific">Myrmica scabrinodis virus 1</name>
    <dbReference type="NCBI Taxonomy" id="2018502"/>
    <lineage>
        <taxon>Viruses</taxon>
        <taxon>Riboviria</taxon>
        <taxon>Orthornavirae</taxon>
        <taxon>Pisuviricota</taxon>
        <taxon>Pisoniviricetes</taxon>
        <taxon>Picornavirales</taxon>
        <taxon>Polycipiviridae</taxon>
        <taxon>Sopolycivirus</taxon>
        <taxon>Sopolycivirus myrmicae</taxon>
    </lineage>
</organism>
<evidence type="ECO:0000256" key="1">
    <source>
        <dbReference type="SAM" id="MobiDB-lite"/>
    </source>
</evidence>
<gene>
    <name evidence="2" type="primary">ORF2</name>
</gene>
<name>A0A220QTF8_9VIRU</name>
<feature type="compositionally biased region" description="Polar residues" evidence="1">
    <location>
        <begin position="110"/>
        <end position="132"/>
    </location>
</feature>
<dbReference type="GeneID" id="33865833"/>
<feature type="region of interest" description="Disordered" evidence="1">
    <location>
        <begin position="11"/>
        <end position="31"/>
    </location>
</feature>
<feature type="region of interest" description="Disordered" evidence="1">
    <location>
        <begin position="110"/>
        <end position="135"/>
    </location>
</feature>
<dbReference type="RefSeq" id="YP_009407945.1">
    <property type="nucleotide sequence ID" value="NC_035457.1"/>
</dbReference>
<feature type="region of interest" description="Disordered" evidence="1">
    <location>
        <begin position="277"/>
        <end position="304"/>
    </location>
</feature>
<reference evidence="3" key="1">
    <citation type="submission" date="2017-05" db="EMBL/GenBank/DDBJ databases">
        <title>Polycipiviridae: a proposed new family of polycistronic picorna-like RNA viruses.</title>
        <authorList>
            <person name="Olendraite I."/>
            <person name="Lukhovitskaya N.I."/>
            <person name="Porter S.D."/>
            <person name="Valles S.M."/>
            <person name="Firth A.E."/>
        </authorList>
    </citation>
    <scope>NUCLEOTIDE SEQUENCE [LARGE SCALE GENOMIC DNA]</scope>
</reference>
<evidence type="ECO:0000313" key="3">
    <source>
        <dbReference type="Proteomes" id="UP000217327"/>
    </source>
</evidence>
<protein>
    <submittedName>
        <fullName evidence="2">Uncharacterized protein</fullName>
    </submittedName>
</protein>
<feature type="compositionally biased region" description="Polar residues" evidence="1">
    <location>
        <begin position="278"/>
        <end position="304"/>
    </location>
</feature>